<sequence length="375" mass="42219">MDQLCLMAMRRPVSQEYHSSLVFNGLECRSDPKELLSSLLNRDVGELPDNEDILWKKLYDLTYHGGKRFQPIFKPICKDFDSIIRLIDQASKIVVILGAGGSVGPDFRSPGGLYDSIAKEGAFEDPCQVFDLDTFMDDPSVFWRFAHTIFPERYPRHSQAHYFLENLEKRGKLLRLYTQNVDALDVGILPEHLRCVHGSWRESYCMTCDALHTIEDIRDSVEKGEVPRCIFCGGAIKPGIVFFGQSVNLNDFELENDAREADLLLVIGTSLRVAPVSDIPRMMRNTPSILINRATVKGHFSAELLGECDDVVNAIESELGWSSETQPQVEISKITKYATNKFIFPSNSEFATRVEPTTRADFLATSVPVDVDDLA</sequence>
<dbReference type="AlphaFoldDB" id="A2DZ29"/>
<dbReference type="Gene3D" id="3.30.1600.10">
    <property type="entry name" value="SIR2/SIRT2 'Small Domain"/>
    <property type="match status" value="1"/>
</dbReference>
<feature type="binding site" evidence="6">
    <location>
        <position position="205"/>
    </location>
    <ligand>
        <name>Zn(2+)</name>
        <dbReference type="ChEBI" id="CHEBI:29105"/>
    </ligand>
</feature>
<reference evidence="8" key="2">
    <citation type="journal article" date="2007" name="Science">
        <title>Draft genome sequence of the sexually transmitted pathogen Trichomonas vaginalis.</title>
        <authorList>
            <person name="Carlton J.M."/>
            <person name="Hirt R.P."/>
            <person name="Silva J.C."/>
            <person name="Delcher A.L."/>
            <person name="Schatz M."/>
            <person name="Zhao Q."/>
            <person name="Wortman J.R."/>
            <person name="Bidwell S.L."/>
            <person name="Alsmark U.C.M."/>
            <person name="Besteiro S."/>
            <person name="Sicheritz-Ponten T."/>
            <person name="Noel C.J."/>
            <person name="Dacks J.B."/>
            <person name="Foster P.G."/>
            <person name="Simillion C."/>
            <person name="Van de Peer Y."/>
            <person name="Miranda-Saavedra D."/>
            <person name="Barton G.J."/>
            <person name="Westrop G.D."/>
            <person name="Mueller S."/>
            <person name="Dessi D."/>
            <person name="Fiori P.L."/>
            <person name="Ren Q."/>
            <person name="Paulsen I."/>
            <person name="Zhang H."/>
            <person name="Bastida-Corcuera F.D."/>
            <person name="Simoes-Barbosa A."/>
            <person name="Brown M.T."/>
            <person name="Hayes R.D."/>
            <person name="Mukherjee M."/>
            <person name="Okumura C.Y."/>
            <person name="Schneider R."/>
            <person name="Smith A.J."/>
            <person name="Vanacova S."/>
            <person name="Villalvazo M."/>
            <person name="Haas B.J."/>
            <person name="Pertea M."/>
            <person name="Feldblyum T.V."/>
            <person name="Utterback T.R."/>
            <person name="Shu C.L."/>
            <person name="Osoegawa K."/>
            <person name="de Jong P.J."/>
            <person name="Hrdy I."/>
            <person name="Horvathova L."/>
            <person name="Zubacova Z."/>
            <person name="Dolezal P."/>
            <person name="Malik S.B."/>
            <person name="Logsdon J.M. Jr."/>
            <person name="Henze K."/>
            <person name="Gupta A."/>
            <person name="Wang C.C."/>
            <person name="Dunne R.L."/>
            <person name="Upcroft J.A."/>
            <person name="Upcroft P."/>
            <person name="White O."/>
            <person name="Salzberg S.L."/>
            <person name="Tang P."/>
            <person name="Chiu C.-H."/>
            <person name="Lee Y.-S."/>
            <person name="Embley T.M."/>
            <person name="Coombs G.H."/>
            <person name="Mottram J.C."/>
            <person name="Tachezy J."/>
            <person name="Fraser-Liggett C.M."/>
            <person name="Johnson P.J."/>
        </authorList>
    </citation>
    <scope>NUCLEOTIDE SEQUENCE [LARGE SCALE GENOMIC DNA]</scope>
    <source>
        <strain evidence="8">G3</strain>
    </source>
</reference>
<dbReference type="InParanoid" id="A2DZ29"/>
<feature type="domain" description="Deacetylase sirtuin-type" evidence="7">
    <location>
        <begin position="74"/>
        <end position="322"/>
    </location>
</feature>
<evidence type="ECO:0000256" key="4">
    <source>
        <dbReference type="ARBA" id="ARBA00022833"/>
    </source>
</evidence>
<dbReference type="Proteomes" id="UP000001542">
    <property type="component" value="Unassembled WGS sequence"/>
</dbReference>
<organism evidence="8 9">
    <name type="scientific">Trichomonas vaginalis (strain ATCC PRA-98 / G3)</name>
    <dbReference type="NCBI Taxonomy" id="412133"/>
    <lineage>
        <taxon>Eukaryota</taxon>
        <taxon>Metamonada</taxon>
        <taxon>Parabasalia</taxon>
        <taxon>Trichomonadida</taxon>
        <taxon>Trichomonadidae</taxon>
        <taxon>Trichomonas</taxon>
    </lineage>
</organism>
<dbReference type="OrthoDB" id="424302at2759"/>
<dbReference type="InterPro" id="IPR029035">
    <property type="entry name" value="DHS-like_NAD/FAD-binding_dom"/>
</dbReference>
<dbReference type="eggNOG" id="KOG2684">
    <property type="taxonomic scope" value="Eukaryota"/>
</dbReference>
<dbReference type="VEuPathDB" id="TrichDB:TVAGG3_0504690"/>
<comment type="cofactor">
    <cofactor evidence="1">
        <name>Zn(2+)</name>
        <dbReference type="ChEBI" id="CHEBI:29105"/>
    </cofactor>
</comment>
<dbReference type="GO" id="GO:0046969">
    <property type="term" value="F:histone H3K9 deacetylase activity, NAD-dependent"/>
    <property type="evidence" value="ECO:0000318"/>
    <property type="project" value="GO_Central"/>
</dbReference>
<dbReference type="SMR" id="A2DZ29"/>
<dbReference type="EMBL" id="DS113272">
    <property type="protein sequence ID" value="EAY14305.1"/>
    <property type="molecule type" value="Genomic_DNA"/>
</dbReference>
<evidence type="ECO:0000256" key="6">
    <source>
        <dbReference type="PROSITE-ProRule" id="PRU00236"/>
    </source>
</evidence>
<evidence type="ECO:0000313" key="8">
    <source>
        <dbReference type="EMBL" id="EAY14305.1"/>
    </source>
</evidence>
<dbReference type="Gene3D" id="3.40.50.1220">
    <property type="entry name" value="TPP-binding domain"/>
    <property type="match status" value="1"/>
</dbReference>
<feature type="binding site" evidence="6">
    <location>
        <position position="208"/>
    </location>
    <ligand>
        <name>Zn(2+)</name>
        <dbReference type="ChEBI" id="CHEBI:29105"/>
    </ligand>
</feature>
<dbReference type="VEuPathDB" id="TrichDB:TVAG_026260"/>
<keyword evidence="5" id="KW-0520">NAD</keyword>
<proteinExistence type="predicted"/>
<reference evidence="8" key="1">
    <citation type="submission" date="2006-10" db="EMBL/GenBank/DDBJ databases">
        <authorList>
            <person name="Amadeo P."/>
            <person name="Zhao Q."/>
            <person name="Wortman J."/>
            <person name="Fraser-Liggett C."/>
            <person name="Carlton J."/>
        </authorList>
    </citation>
    <scope>NUCLEOTIDE SEQUENCE</scope>
    <source>
        <strain evidence="8">G3</strain>
    </source>
</reference>
<dbReference type="Pfam" id="PF02146">
    <property type="entry name" value="SIR2"/>
    <property type="match status" value="1"/>
</dbReference>
<dbReference type="GO" id="GO:0046872">
    <property type="term" value="F:metal ion binding"/>
    <property type="evidence" value="ECO:0007669"/>
    <property type="project" value="UniProtKB-KW"/>
</dbReference>
<feature type="binding site" evidence="6">
    <location>
        <position position="232"/>
    </location>
    <ligand>
        <name>Zn(2+)</name>
        <dbReference type="ChEBI" id="CHEBI:29105"/>
    </ligand>
</feature>
<evidence type="ECO:0000256" key="5">
    <source>
        <dbReference type="ARBA" id="ARBA00023027"/>
    </source>
</evidence>
<dbReference type="InterPro" id="IPR003000">
    <property type="entry name" value="Sirtuin"/>
</dbReference>
<dbReference type="PANTHER" id="PTHR11085:SF9">
    <property type="entry name" value="NAD-DEPENDENT PROTEIN DEACETYLASE SIRTUIN-1"/>
    <property type="match status" value="1"/>
</dbReference>
<keyword evidence="4 6" id="KW-0862">Zinc</keyword>
<evidence type="ECO:0000256" key="3">
    <source>
        <dbReference type="ARBA" id="ARBA00022723"/>
    </source>
</evidence>
<keyword evidence="2" id="KW-0808">Transferase</keyword>
<name>A2DZ29_TRIV3</name>
<dbReference type="GO" id="GO:0003714">
    <property type="term" value="F:transcription corepressor activity"/>
    <property type="evidence" value="ECO:0000318"/>
    <property type="project" value="GO_Central"/>
</dbReference>
<dbReference type="GO" id="GO:0000781">
    <property type="term" value="C:chromosome, telomeric region"/>
    <property type="evidence" value="ECO:0007669"/>
    <property type="project" value="GOC"/>
</dbReference>
<dbReference type="PROSITE" id="PS50305">
    <property type="entry name" value="SIRTUIN"/>
    <property type="match status" value="1"/>
</dbReference>
<dbReference type="SUPFAM" id="SSF52467">
    <property type="entry name" value="DHS-like NAD/FAD-binding domain"/>
    <property type="match status" value="1"/>
</dbReference>
<evidence type="ECO:0000259" key="7">
    <source>
        <dbReference type="PROSITE" id="PS50305"/>
    </source>
</evidence>
<dbReference type="GO" id="GO:0070403">
    <property type="term" value="F:NAD+ binding"/>
    <property type="evidence" value="ECO:0007669"/>
    <property type="project" value="InterPro"/>
</dbReference>
<evidence type="ECO:0000313" key="9">
    <source>
        <dbReference type="Proteomes" id="UP000001542"/>
    </source>
</evidence>
<dbReference type="GO" id="GO:0031509">
    <property type="term" value="P:subtelomeric heterochromatin formation"/>
    <property type="evidence" value="ECO:0000318"/>
    <property type="project" value="GO_Central"/>
</dbReference>
<evidence type="ECO:0000256" key="1">
    <source>
        <dbReference type="ARBA" id="ARBA00001947"/>
    </source>
</evidence>
<dbReference type="KEGG" id="tva:4772293"/>
<feature type="active site" description="Proton acceptor" evidence="6">
    <location>
        <position position="197"/>
    </location>
</feature>
<dbReference type="PANTHER" id="PTHR11085">
    <property type="entry name" value="NAD-DEPENDENT PROTEIN DEACYLASE SIRTUIN-5, MITOCHONDRIAL-RELATED"/>
    <property type="match status" value="1"/>
</dbReference>
<dbReference type="GO" id="GO:0005634">
    <property type="term" value="C:nucleus"/>
    <property type="evidence" value="ECO:0000318"/>
    <property type="project" value="GO_Central"/>
</dbReference>
<dbReference type="FunCoup" id="A2DZ29">
    <property type="interactions" value="329"/>
</dbReference>
<gene>
    <name evidence="8" type="ORF">TVAG_026260</name>
</gene>
<keyword evidence="3 6" id="KW-0479">Metal-binding</keyword>
<dbReference type="GO" id="GO:0046970">
    <property type="term" value="F:histone H4K16 deacetylase activity, NAD-dependent"/>
    <property type="evidence" value="ECO:0000318"/>
    <property type="project" value="GO_Central"/>
</dbReference>
<dbReference type="GO" id="GO:0006974">
    <property type="term" value="P:DNA damage response"/>
    <property type="evidence" value="ECO:0000318"/>
    <property type="project" value="GO_Central"/>
</dbReference>
<accession>A2DZ29</accession>
<protein>
    <submittedName>
        <fullName evidence="8">Transcriptional regulator, Sir2 family protein</fullName>
    </submittedName>
</protein>
<dbReference type="STRING" id="5722.A2DZ29"/>
<dbReference type="InterPro" id="IPR050134">
    <property type="entry name" value="NAD-dep_sirtuin_deacylases"/>
</dbReference>
<dbReference type="GO" id="GO:0032041">
    <property type="term" value="F:histone H3K14 deacetylase activity, NAD-dependent"/>
    <property type="evidence" value="ECO:0000318"/>
    <property type="project" value="GO_Central"/>
</dbReference>
<dbReference type="InterPro" id="IPR026590">
    <property type="entry name" value="Ssirtuin_cat_dom"/>
</dbReference>
<dbReference type="InterPro" id="IPR026591">
    <property type="entry name" value="Sirtuin_cat_small_dom_sf"/>
</dbReference>
<keyword evidence="9" id="KW-1185">Reference proteome</keyword>
<feature type="binding site" evidence="6">
    <location>
        <position position="229"/>
    </location>
    <ligand>
        <name>Zn(2+)</name>
        <dbReference type="ChEBI" id="CHEBI:29105"/>
    </ligand>
</feature>
<evidence type="ECO:0000256" key="2">
    <source>
        <dbReference type="ARBA" id="ARBA00022679"/>
    </source>
</evidence>
<dbReference type="RefSeq" id="XP_001326528.1">
    <property type="nucleotide sequence ID" value="XM_001326493.1"/>
</dbReference>